<protein>
    <submittedName>
        <fullName evidence="3">Tungsten ABC transporter substrate-binding protein</fullName>
    </submittedName>
</protein>
<name>A0A194AGV1_9BACT</name>
<dbReference type="Pfam" id="PF12849">
    <property type="entry name" value="PBP_like_2"/>
    <property type="match status" value="1"/>
</dbReference>
<feature type="chain" id="PRO_5008507592" evidence="1">
    <location>
        <begin position="25"/>
        <end position="302"/>
    </location>
</feature>
<dbReference type="SUPFAM" id="SSF53850">
    <property type="entry name" value="Periplasmic binding protein-like II"/>
    <property type="match status" value="1"/>
</dbReference>
<gene>
    <name evidence="3" type="ORF">DPF_1017</name>
</gene>
<dbReference type="InterPro" id="IPR052738">
    <property type="entry name" value="ABC-Tungstate_binding"/>
</dbReference>
<feature type="domain" description="PBP" evidence="2">
    <location>
        <begin position="32"/>
        <end position="276"/>
    </location>
</feature>
<evidence type="ECO:0000256" key="1">
    <source>
        <dbReference type="SAM" id="SignalP"/>
    </source>
</evidence>
<dbReference type="AlphaFoldDB" id="A0A194AGV1"/>
<comment type="caution">
    <text evidence="3">The sequence shown here is derived from an EMBL/GenBank/DDBJ whole genome shotgun (WGS) entry which is preliminary data.</text>
</comment>
<dbReference type="EMBL" id="BDFE01000015">
    <property type="protein sequence ID" value="GAU08311.1"/>
    <property type="molecule type" value="Genomic_DNA"/>
</dbReference>
<keyword evidence="1" id="KW-0732">Signal</keyword>
<keyword evidence="4" id="KW-1185">Reference proteome</keyword>
<dbReference type="InterPro" id="IPR024370">
    <property type="entry name" value="PBP_domain"/>
</dbReference>
<dbReference type="Proteomes" id="UP000095200">
    <property type="component" value="Unassembled WGS sequence"/>
</dbReference>
<sequence length="302" mass="32648">MKHCLTFAAGLLALLFLTAGTVQADGHKVLTMSTTTSTQASGLLDVLLPALEKDTGIQIKVIAKGTGAAIRDGMDGNVDVIFVHAKSREEAFVSDGYGTKRYPVMHNDFIILGPAADPAGIAGMKDAAAAMKKIALSRSKFVSRGDDSGTHTKEQSLWKATGLPQEKVLKSIFKKGKKTMVTFSHPKGLGDWYLSIGQGMGKSLTYAEEKQAYILADRGTYLKYKLGRNQGLDLNILVEGDPLLYNPYGVIPVNPAKHPHVKVDLATTFAEWITSHKGQALIANYKLLGEQLFYPDAIPDAR</sequence>
<dbReference type="Gene3D" id="3.40.190.10">
    <property type="entry name" value="Periplasmic binding protein-like II"/>
    <property type="match status" value="2"/>
</dbReference>
<organism evidence="3 4">
    <name type="scientific">Desulfoplanes formicivorans</name>
    <dbReference type="NCBI Taxonomy" id="1592317"/>
    <lineage>
        <taxon>Bacteria</taxon>
        <taxon>Pseudomonadati</taxon>
        <taxon>Thermodesulfobacteriota</taxon>
        <taxon>Desulfovibrionia</taxon>
        <taxon>Desulfovibrionales</taxon>
        <taxon>Desulfoplanaceae</taxon>
        <taxon>Desulfoplanes</taxon>
    </lineage>
</organism>
<dbReference type="STRING" id="1592317.DPF_1017"/>
<proteinExistence type="predicted"/>
<dbReference type="PANTHER" id="PTHR37945">
    <property type="entry name" value="EXTRACELLULAR TUNGSTATE BINDING PROTEIN"/>
    <property type="match status" value="1"/>
</dbReference>
<evidence type="ECO:0000313" key="3">
    <source>
        <dbReference type="EMBL" id="GAU08311.1"/>
    </source>
</evidence>
<dbReference type="OrthoDB" id="186379at2"/>
<reference evidence="4" key="1">
    <citation type="submission" date="2016-06" db="EMBL/GenBank/DDBJ databases">
        <title>Draft genome sequence of Desulfoplanes formicivorans strain Pf12B.</title>
        <authorList>
            <person name="Watanabe M."/>
            <person name="Kojima H."/>
            <person name="Fukui M."/>
        </authorList>
    </citation>
    <scope>NUCLEOTIDE SEQUENCE [LARGE SCALE GENOMIC DNA]</scope>
    <source>
        <strain evidence="4">Pf12B</strain>
    </source>
</reference>
<evidence type="ECO:0000313" key="4">
    <source>
        <dbReference type="Proteomes" id="UP000095200"/>
    </source>
</evidence>
<dbReference type="RefSeq" id="WP_069857806.1">
    <property type="nucleotide sequence ID" value="NZ_BDFE01000015.1"/>
</dbReference>
<feature type="signal peptide" evidence="1">
    <location>
        <begin position="1"/>
        <end position="24"/>
    </location>
</feature>
<accession>A0A194AGV1</accession>
<evidence type="ECO:0000259" key="2">
    <source>
        <dbReference type="Pfam" id="PF12849"/>
    </source>
</evidence>
<dbReference type="PANTHER" id="PTHR37945:SF1">
    <property type="entry name" value="EXTRACELLULAR TUNGSTATE BINDING PROTEIN"/>
    <property type="match status" value="1"/>
</dbReference>